<evidence type="ECO:0000256" key="8">
    <source>
        <dbReference type="ARBA" id="ARBA00023136"/>
    </source>
</evidence>
<evidence type="ECO:0000256" key="11">
    <source>
        <dbReference type="ARBA" id="ARBA00023224"/>
    </source>
</evidence>
<dbReference type="GO" id="GO:0004930">
    <property type="term" value="F:G protein-coupled receptor activity"/>
    <property type="evidence" value="ECO:0007669"/>
    <property type="project" value="UniProtKB-KW"/>
</dbReference>
<dbReference type="PANTHER" id="PTHR11394:SF33">
    <property type="entry name" value="TASTE RECEPTOR TYPE 2 MEMBER 124"/>
    <property type="match status" value="1"/>
</dbReference>
<keyword evidence="6 14" id="KW-1133">Transmembrane helix</keyword>
<feature type="transmembrane region" description="Helical" evidence="14">
    <location>
        <begin position="186"/>
        <end position="207"/>
    </location>
</feature>
<keyword evidence="15" id="KW-1185">Reference proteome</keyword>
<dbReference type="Proteomes" id="UP000515126">
    <property type="component" value="Chromosome 6"/>
</dbReference>
<evidence type="ECO:0000256" key="6">
    <source>
        <dbReference type="ARBA" id="ARBA00022989"/>
    </source>
</evidence>
<protein>
    <recommendedName>
        <fullName evidence="13">Taste receptor type 2</fullName>
    </recommendedName>
</protein>
<evidence type="ECO:0000256" key="2">
    <source>
        <dbReference type="ARBA" id="ARBA00007376"/>
    </source>
</evidence>
<sequence length="309" mass="35830">MVPVLHSISTIILIAEFVLGNLSNGLIVLKNCIDWINKKELSTVDQILIVLAIARISLIWETLIIWIKDQLISSITIEELKIIVFSFILSSHFSLWLATALSIFYLFRIPNCYWQIFLYLKWRINQLIVQMLLGSLVFLVANMIQIAITLEERFYQYGGNTSVNSMETEFSILIEVMLFNMTMFSITPFSLALISFLLLIFSLWNHLQKMPLNSRGDRDPSATAHRNALRILVSFLLLYTMYFLSLLISWVAQKNQSELVHIICMITSLLYPSFHSYILILGNYKLKQTSLWVMRQLGCRMKRQNTPTT</sequence>
<keyword evidence="8 13" id="KW-0472">Membrane</keyword>
<dbReference type="PANTHER" id="PTHR11394">
    <property type="entry name" value="TASTE RECEPTOR TYPE 2"/>
    <property type="match status" value="1"/>
</dbReference>
<keyword evidence="10" id="KW-0325">Glycoprotein</keyword>
<dbReference type="GO" id="GO:0016020">
    <property type="term" value="C:membrane"/>
    <property type="evidence" value="ECO:0007669"/>
    <property type="project" value="UniProtKB-SubCell"/>
</dbReference>
<keyword evidence="11 13" id="KW-0807">Transducer</keyword>
<feature type="transmembrane region" description="Helical" evidence="14">
    <location>
        <begin position="6"/>
        <end position="27"/>
    </location>
</feature>
<accession>A0A6P5PNK0</accession>
<feature type="transmembrane region" description="Helical" evidence="14">
    <location>
        <begin position="47"/>
        <end position="67"/>
    </location>
</feature>
<feature type="transmembrane region" description="Helical" evidence="14">
    <location>
        <begin position="127"/>
        <end position="148"/>
    </location>
</feature>
<gene>
    <name evidence="16" type="primary">LOC110295536</name>
</gene>
<keyword evidence="3 13" id="KW-0919">Taste</keyword>
<keyword evidence="7 13" id="KW-0297">G-protein coupled receptor</keyword>
<dbReference type="FunFam" id="1.20.1070.10:FF:000042">
    <property type="entry name" value="Taste receptor type 2 member 7"/>
    <property type="match status" value="1"/>
</dbReference>
<dbReference type="GeneID" id="110295536"/>
<feature type="transmembrane region" description="Helical" evidence="14">
    <location>
        <begin position="228"/>
        <end position="253"/>
    </location>
</feature>
<evidence type="ECO:0000256" key="4">
    <source>
        <dbReference type="ARBA" id="ARBA00022606"/>
    </source>
</evidence>
<keyword evidence="5 13" id="KW-0812">Transmembrane</keyword>
<evidence type="ECO:0000256" key="10">
    <source>
        <dbReference type="ARBA" id="ARBA00023180"/>
    </source>
</evidence>
<comment type="similarity">
    <text evidence="2 12">Belongs to the G-protein coupled receptor T2R family.</text>
</comment>
<name>A0A6P5PNK0_MUSCR</name>
<feature type="transmembrane region" description="Helical" evidence="14">
    <location>
        <begin position="82"/>
        <end position="107"/>
    </location>
</feature>
<dbReference type="KEGG" id="mcal:110295536"/>
<evidence type="ECO:0000256" key="9">
    <source>
        <dbReference type="ARBA" id="ARBA00023170"/>
    </source>
</evidence>
<dbReference type="AlphaFoldDB" id="A0A6P5PNK0"/>
<keyword evidence="4 13" id="KW-0716">Sensory transduction</keyword>
<dbReference type="RefSeq" id="XP_021019683.1">
    <property type="nucleotide sequence ID" value="XM_021164024.1"/>
</dbReference>
<evidence type="ECO:0000256" key="13">
    <source>
        <dbReference type="RuleBase" id="RU004424"/>
    </source>
</evidence>
<evidence type="ECO:0000256" key="1">
    <source>
        <dbReference type="ARBA" id="ARBA00004141"/>
    </source>
</evidence>
<dbReference type="InterPro" id="IPR007960">
    <property type="entry name" value="TAS2R"/>
</dbReference>
<evidence type="ECO:0000313" key="16">
    <source>
        <dbReference type="RefSeq" id="XP_021019683.1"/>
    </source>
</evidence>
<dbReference type="GO" id="GO:0033038">
    <property type="term" value="F:bitter taste receptor activity"/>
    <property type="evidence" value="ECO:0007669"/>
    <property type="project" value="InterPro"/>
</dbReference>
<proteinExistence type="inferred from homology"/>
<dbReference type="SUPFAM" id="SSF81321">
    <property type="entry name" value="Family A G protein-coupled receptor-like"/>
    <property type="match status" value="1"/>
</dbReference>
<organism evidence="15 16">
    <name type="scientific">Mus caroli</name>
    <name type="common">Ryukyu mouse</name>
    <name type="synonym">Ricefield mouse</name>
    <dbReference type="NCBI Taxonomy" id="10089"/>
    <lineage>
        <taxon>Eukaryota</taxon>
        <taxon>Metazoa</taxon>
        <taxon>Chordata</taxon>
        <taxon>Craniata</taxon>
        <taxon>Vertebrata</taxon>
        <taxon>Euteleostomi</taxon>
        <taxon>Mammalia</taxon>
        <taxon>Eutheria</taxon>
        <taxon>Euarchontoglires</taxon>
        <taxon>Glires</taxon>
        <taxon>Rodentia</taxon>
        <taxon>Myomorpha</taxon>
        <taxon>Muroidea</taxon>
        <taxon>Muridae</taxon>
        <taxon>Murinae</taxon>
        <taxon>Mus</taxon>
        <taxon>Mus</taxon>
    </lineage>
</organism>
<dbReference type="Pfam" id="PF05296">
    <property type="entry name" value="TAS2R"/>
    <property type="match status" value="1"/>
</dbReference>
<dbReference type="Gene3D" id="1.20.1070.10">
    <property type="entry name" value="Rhodopsin 7-helix transmembrane proteins"/>
    <property type="match status" value="1"/>
</dbReference>
<evidence type="ECO:0000256" key="14">
    <source>
        <dbReference type="SAM" id="Phobius"/>
    </source>
</evidence>
<evidence type="ECO:0000256" key="5">
    <source>
        <dbReference type="ARBA" id="ARBA00022692"/>
    </source>
</evidence>
<keyword evidence="9 13" id="KW-0675">Receptor</keyword>
<feature type="transmembrane region" description="Helical" evidence="14">
    <location>
        <begin position="259"/>
        <end position="280"/>
    </location>
</feature>
<evidence type="ECO:0000313" key="15">
    <source>
        <dbReference type="Proteomes" id="UP000515126"/>
    </source>
</evidence>
<evidence type="ECO:0000256" key="12">
    <source>
        <dbReference type="RuleBase" id="RU004423"/>
    </source>
</evidence>
<reference evidence="16" key="1">
    <citation type="submission" date="2025-08" db="UniProtKB">
        <authorList>
            <consortium name="RefSeq"/>
        </authorList>
    </citation>
    <scope>IDENTIFICATION</scope>
</reference>
<evidence type="ECO:0000256" key="7">
    <source>
        <dbReference type="ARBA" id="ARBA00023040"/>
    </source>
</evidence>
<comment type="subcellular location">
    <subcellularLocation>
        <location evidence="1 13">Membrane</location>
        <topology evidence="1 13">Multi-pass membrane protein</topology>
    </subcellularLocation>
</comment>
<evidence type="ECO:0000256" key="3">
    <source>
        <dbReference type="ARBA" id="ARBA00022480"/>
    </source>
</evidence>